<dbReference type="PROSITE" id="PS50889">
    <property type="entry name" value="S4"/>
    <property type="match status" value="1"/>
</dbReference>
<evidence type="ECO:0000256" key="2">
    <source>
        <dbReference type="ARBA" id="ARBA00022598"/>
    </source>
</evidence>
<evidence type="ECO:0000259" key="11">
    <source>
        <dbReference type="SMART" id="SM00363"/>
    </source>
</evidence>
<accession>A0A1F4VR85</accession>
<keyword evidence="6 10" id="KW-0030">Aminoacyl-tRNA synthetase</keyword>
<dbReference type="SMART" id="SM00363">
    <property type="entry name" value="S4"/>
    <property type="match status" value="1"/>
</dbReference>
<dbReference type="Pfam" id="PF00579">
    <property type="entry name" value="tRNA-synt_1b"/>
    <property type="match status" value="1"/>
</dbReference>
<dbReference type="Gene3D" id="1.10.240.10">
    <property type="entry name" value="Tyrosyl-Transfer RNA Synthetase"/>
    <property type="match status" value="1"/>
</dbReference>
<dbReference type="PROSITE" id="PS00178">
    <property type="entry name" value="AA_TRNA_LIGASE_I"/>
    <property type="match status" value="1"/>
</dbReference>
<dbReference type="InterPro" id="IPR002307">
    <property type="entry name" value="Tyr-tRNA-ligase"/>
</dbReference>
<dbReference type="InterPro" id="IPR024088">
    <property type="entry name" value="Tyr-tRNA-ligase_bac-type"/>
</dbReference>
<dbReference type="InterPro" id="IPR014729">
    <property type="entry name" value="Rossmann-like_a/b/a_fold"/>
</dbReference>
<dbReference type="PANTHER" id="PTHR11766:SF1">
    <property type="entry name" value="TYROSINE--TRNA LIGASE"/>
    <property type="match status" value="1"/>
</dbReference>
<keyword evidence="4 10" id="KW-0067">ATP-binding</keyword>
<evidence type="ECO:0000313" key="12">
    <source>
        <dbReference type="EMBL" id="OGC59722.1"/>
    </source>
</evidence>
<comment type="similarity">
    <text evidence="10">Belongs to the class-I aminoacyl-tRNA synthetase family.</text>
</comment>
<dbReference type="InterPro" id="IPR001412">
    <property type="entry name" value="aa-tRNA-synth_I_CS"/>
</dbReference>
<dbReference type="GO" id="GO:0003723">
    <property type="term" value="F:RNA binding"/>
    <property type="evidence" value="ECO:0007669"/>
    <property type="project" value="UniProtKB-KW"/>
</dbReference>
<organism evidence="12 13">
    <name type="scientific">candidate division WWE3 bacterium RIFCSPLOWO2_01_FULL_42_11</name>
    <dbReference type="NCBI Taxonomy" id="1802627"/>
    <lineage>
        <taxon>Bacteria</taxon>
        <taxon>Katanobacteria</taxon>
    </lineage>
</organism>
<dbReference type="SUPFAM" id="SSF55174">
    <property type="entry name" value="Alpha-L RNA-binding motif"/>
    <property type="match status" value="1"/>
</dbReference>
<reference evidence="12 13" key="1">
    <citation type="journal article" date="2016" name="Nat. Commun.">
        <title>Thousands of microbial genomes shed light on interconnected biogeochemical processes in an aquifer system.</title>
        <authorList>
            <person name="Anantharaman K."/>
            <person name="Brown C.T."/>
            <person name="Hug L.A."/>
            <person name="Sharon I."/>
            <person name="Castelle C.J."/>
            <person name="Probst A.J."/>
            <person name="Thomas B.C."/>
            <person name="Singh A."/>
            <person name="Wilkins M.J."/>
            <person name="Karaoz U."/>
            <person name="Brodie E.L."/>
            <person name="Williams K.H."/>
            <person name="Hubbard S.S."/>
            <person name="Banfield J.F."/>
        </authorList>
    </citation>
    <scope>NUCLEOTIDE SEQUENCE [LARGE SCALE GENOMIC DNA]</scope>
</reference>
<evidence type="ECO:0000256" key="4">
    <source>
        <dbReference type="ARBA" id="ARBA00022840"/>
    </source>
</evidence>
<evidence type="ECO:0000313" key="13">
    <source>
        <dbReference type="Proteomes" id="UP000178964"/>
    </source>
</evidence>
<gene>
    <name evidence="12" type="ORF">A3A70_01980</name>
</gene>
<dbReference type="InterPro" id="IPR002942">
    <property type="entry name" value="S4_RNA-bd"/>
</dbReference>
<keyword evidence="5 10" id="KW-0648">Protein biosynthesis</keyword>
<dbReference type="EMBL" id="MEVK01000009">
    <property type="protein sequence ID" value="OGC59722.1"/>
    <property type="molecule type" value="Genomic_DNA"/>
</dbReference>
<sequence>MDQEKINEFLDRAVAEILPTREMLVDKLKKGPIRVYLGVDPTSPKIHLGNAVALFKLRQLQDMGHQVVLLIGSFTATIGDPSDKTSARTGLTQEQVNQNFKTYKEQASKILDFDKVSLQENGEWWHKMPVSEFMGILSKVTLKQVTERDLFAKRMASGGEVWMHELMYPMLQGYDSVVLDVDLEVGGTDQTFNMLMGRKLQKIYSNKEKCVLSVPLIMGTNGLKMSKSEGNTVDLTDSAPNMYGKLMSIRDEMIPIYAECCTTLPWSEVQEIKENIASSENPIDLKKKVAFEITRFFHDEKSAMDAQNQFKSVVQGGGVPSEMENVTVNPADMKFEDLLMGTGAITSRSEIKRLISGGGCSLDGTVITDPNFEVTPKEGGILKIGKRGYYRININE</sequence>
<evidence type="ECO:0000256" key="10">
    <source>
        <dbReference type="RuleBase" id="RU363036"/>
    </source>
</evidence>
<keyword evidence="9" id="KW-0694">RNA-binding</keyword>
<feature type="domain" description="RNA-binding S4" evidence="11">
    <location>
        <begin position="333"/>
        <end position="393"/>
    </location>
</feature>
<dbReference type="EC" id="6.1.1.1" evidence="1 8"/>
<evidence type="ECO:0000256" key="8">
    <source>
        <dbReference type="NCBIfam" id="TIGR00234"/>
    </source>
</evidence>
<dbReference type="Proteomes" id="UP000178964">
    <property type="component" value="Unassembled WGS sequence"/>
</dbReference>
<name>A0A1F4VR85_UNCKA</name>
<dbReference type="GO" id="GO:0006437">
    <property type="term" value="P:tyrosyl-tRNA aminoacylation"/>
    <property type="evidence" value="ECO:0007669"/>
    <property type="project" value="UniProtKB-UniRule"/>
</dbReference>
<evidence type="ECO:0000256" key="3">
    <source>
        <dbReference type="ARBA" id="ARBA00022741"/>
    </source>
</evidence>
<dbReference type="CDD" id="cd00165">
    <property type="entry name" value="S4"/>
    <property type="match status" value="1"/>
</dbReference>
<dbReference type="InterPro" id="IPR002305">
    <property type="entry name" value="aa-tRNA-synth_Ic"/>
</dbReference>
<evidence type="ECO:0000256" key="9">
    <source>
        <dbReference type="PROSITE-ProRule" id="PRU00182"/>
    </source>
</evidence>
<dbReference type="AlphaFoldDB" id="A0A1F4VR85"/>
<dbReference type="NCBIfam" id="TIGR00234">
    <property type="entry name" value="tyrS"/>
    <property type="match status" value="1"/>
</dbReference>
<comment type="caution">
    <text evidence="12">The sequence shown here is derived from an EMBL/GenBank/DDBJ whole genome shotgun (WGS) entry which is preliminary data.</text>
</comment>
<dbReference type="SUPFAM" id="SSF52374">
    <property type="entry name" value="Nucleotidylyl transferase"/>
    <property type="match status" value="1"/>
</dbReference>
<keyword evidence="3 10" id="KW-0547">Nucleotide-binding</keyword>
<dbReference type="Gene3D" id="3.10.290.10">
    <property type="entry name" value="RNA-binding S4 domain"/>
    <property type="match status" value="1"/>
</dbReference>
<dbReference type="PRINTS" id="PR01040">
    <property type="entry name" value="TRNASYNTHTYR"/>
</dbReference>
<comment type="catalytic activity">
    <reaction evidence="7">
        <text>tRNA(Tyr) + L-tyrosine + ATP = L-tyrosyl-tRNA(Tyr) + AMP + diphosphate + H(+)</text>
        <dbReference type="Rhea" id="RHEA:10220"/>
        <dbReference type="Rhea" id="RHEA-COMP:9706"/>
        <dbReference type="Rhea" id="RHEA-COMP:9707"/>
        <dbReference type="ChEBI" id="CHEBI:15378"/>
        <dbReference type="ChEBI" id="CHEBI:30616"/>
        <dbReference type="ChEBI" id="CHEBI:33019"/>
        <dbReference type="ChEBI" id="CHEBI:58315"/>
        <dbReference type="ChEBI" id="CHEBI:78442"/>
        <dbReference type="ChEBI" id="CHEBI:78536"/>
        <dbReference type="ChEBI" id="CHEBI:456215"/>
        <dbReference type="EC" id="6.1.1.1"/>
    </reaction>
</comment>
<dbReference type="STRING" id="1802627.A3A70_01980"/>
<evidence type="ECO:0000256" key="5">
    <source>
        <dbReference type="ARBA" id="ARBA00022917"/>
    </source>
</evidence>
<evidence type="ECO:0000256" key="6">
    <source>
        <dbReference type="ARBA" id="ARBA00023146"/>
    </source>
</evidence>
<dbReference type="CDD" id="cd00805">
    <property type="entry name" value="TyrRS_core"/>
    <property type="match status" value="1"/>
</dbReference>
<dbReference type="Pfam" id="PF01479">
    <property type="entry name" value="S4"/>
    <property type="match status" value="1"/>
</dbReference>
<dbReference type="GO" id="GO:0005524">
    <property type="term" value="F:ATP binding"/>
    <property type="evidence" value="ECO:0007669"/>
    <property type="project" value="UniProtKB-KW"/>
</dbReference>
<dbReference type="GO" id="GO:0004831">
    <property type="term" value="F:tyrosine-tRNA ligase activity"/>
    <property type="evidence" value="ECO:0007669"/>
    <property type="project" value="UniProtKB-UniRule"/>
</dbReference>
<keyword evidence="2 10" id="KW-0436">Ligase</keyword>
<evidence type="ECO:0000256" key="7">
    <source>
        <dbReference type="ARBA" id="ARBA00048248"/>
    </source>
</evidence>
<dbReference type="InterPro" id="IPR036986">
    <property type="entry name" value="S4_RNA-bd_sf"/>
</dbReference>
<dbReference type="Gene3D" id="3.40.50.620">
    <property type="entry name" value="HUPs"/>
    <property type="match status" value="1"/>
</dbReference>
<protein>
    <recommendedName>
        <fullName evidence="1 8">Tyrosine--tRNA ligase</fullName>
        <ecNumber evidence="1 8">6.1.1.1</ecNumber>
    </recommendedName>
</protein>
<dbReference type="PANTHER" id="PTHR11766">
    <property type="entry name" value="TYROSYL-TRNA SYNTHETASE"/>
    <property type="match status" value="1"/>
</dbReference>
<proteinExistence type="inferred from homology"/>
<evidence type="ECO:0000256" key="1">
    <source>
        <dbReference type="ARBA" id="ARBA00013160"/>
    </source>
</evidence>
<dbReference type="GO" id="GO:0005829">
    <property type="term" value="C:cytosol"/>
    <property type="evidence" value="ECO:0007669"/>
    <property type="project" value="TreeGrafter"/>
</dbReference>